<keyword evidence="3" id="KW-1185">Reference proteome</keyword>
<dbReference type="InterPro" id="IPR013422">
    <property type="entry name" value="CRISPR-assoc_prot_Cas5_N"/>
</dbReference>
<evidence type="ECO:0000313" key="2">
    <source>
        <dbReference type="EMBL" id="MDP8568750.1"/>
    </source>
</evidence>
<dbReference type="Gene3D" id="3.30.70.2660">
    <property type="match status" value="1"/>
</dbReference>
<dbReference type="Pfam" id="PF09704">
    <property type="entry name" value="Cas_Cas5d"/>
    <property type="match status" value="1"/>
</dbReference>
<dbReference type="InterPro" id="IPR021124">
    <property type="entry name" value="CRISPR-assoc_prot_Cas5"/>
</dbReference>
<protein>
    <submittedName>
        <fullName evidence="2">CRISPR-associated protein Cas5</fullName>
    </submittedName>
</protein>
<sequence>MTKYQICLEISGDFAMWARPDTGSTPTSYPIPTWSAAKGIFESIAFLKDGRAWINPKRVEICRRVGNSCEQIGYQKYTNNYRGPLQNNDAGAFQFSTIILSDVCYRLYADIENGSGVHLKHGDNPSHQLQAMFERRLAKGQCYKTPCLGWNEFVASYWGPLREGVTEKNDEIHLDLVSVLNQVFDKAIAGAYQPRYQRGSEAKIIKGEFVYA</sequence>
<gene>
    <name evidence="2" type="primary">cas5</name>
    <name evidence="2" type="ORF">Q9291_12915</name>
</gene>
<name>A0ABT9JXW5_9PROT</name>
<dbReference type="RefSeq" id="WP_306390503.1">
    <property type="nucleotide sequence ID" value="NZ_JAVCAP010000032.1"/>
</dbReference>
<accession>A0ABT9JXW5</accession>
<evidence type="ECO:0000313" key="3">
    <source>
        <dbReference type="Proteomes" id="UP001225906"/>
    </source>
</evidence>
<dbReference type="NCBIfam" id="TIGR02593">
    <property type="entry name" value="CRISPR_cas5"/>
    <property type="match status" value="1"/>
</dbReference>
<dbReference type="Proteomes" id="UP001225906">
    <property type="component" value="Unassembled WGS sequence"/>
</dbReference>
<reference evidence="3" key="1">
    <citation type="journal article" date="2019" name="Int. J. Syst. Evol. Microbiol.">
        <title>The Global Catalogue of Microorganisms (GCM) 10K type strain sequencing project: providing services to taxonomists for standard genome sequencing and annotation.</title>
        <authorList>
            <consortium name="The Broad Institute Genomics Platform"/>
            <consortium name="The Broad Institute Genome Sequencing Center for Infectious Disease"/>
            <person name="Wu L."/>
            <person name="Ma J."/>
        </authorList>
    </citation>
    <scope>NUCLEOTIDE SEQUENCE [LARGE SCALE GENOMIC DNA]</scope>
    <source>
        <strain evidence="3">VKM B-3159</strain>
    </source>
</reference>
<keyword evidence="1" id="KW-0051">Antiviral defense</keyword>
<proteinExistence type="predicted"/>
<comment type="caution">
    <text evidence="2">The sequence shown here is derived from an EMBL/GenBank/DDBJ whole genome shotgun (WGS) entry which is preliminary data.</text>
</comment>
<dbReference type="EMBL" id="JAVCAP010000032">
    <property type="protein sequence ID" value="MDP8568750.1"/>
    <property type="molecule type" value="Genomic_DNA"/>
</dbReference>
<organism evidence="2 3">
    <name type="scientific">Methylophilus aquaticus</name>
    <dbReference type="NCBI Taxonomy" id="1971610"/>
    <lineage>
        <taxon>Bacteria</taxon>
        <taxon>Pseudomonadati</taxon>
        <taxon>Pseudomonadota</taxon>
        <taxon>Betaproteobacteria</taxon>
        <taxon>Nitrosomonadales</taxon>
        <taxon>Methylophilaceae</taxon>
        <taxon>Methylophilus</taxon>
    </lineage>
</organism>
<evidence type="ECO:0000256" key="1">
    <source>
        <dbReference type="ARBA" id="ARBA00023118"/>
    </source>
</evidence>